<sequence>MRSVKKMAQRKLARLPSYVDRVPLPRKCKPDTWLVVGVEFLLVFMAACIGLFVYYRSHDLPFYAAKFYAHLGSSTAQHALSLYYLSRFDEHPDNAVLAEHWLKRAAEGGHGVAAYNLAVAHLRGDLPSKTTLDPSQVHSLLSLAVRSGVHEALGPLYLCGHGQCSRNQSSG</sequence>
<dbReference type="InterPro" id="IPR011990">
    <property type="entry name" value="TPR-like_helical_dom_sf"/>
</dbReference>
<accession>A0A5K3FDF8</accession>
<dbReference type="InterPro" id="IPR006597">
    <property type="entry name" value="Sel1-like"/>
</dbReference>
<keyword evidence="1" id="KW-0472">Membrane</keyword>
<dbReference type="SMART" id="SM00671">
    <property type="entry name" value="SEL1"/>
    <property type="match status" value="2"/>
</dbReference>
<organism evidence="2">
    <name type="scientific">Mesocestoides corti</name>
    <name type="common">Flatworm</name>
    <dbReference type="NCBI Taxonomy" id="53468"/>
    <lineage>
        <taxon>Eukaryota</taxon>
        <taxon>Metazoa</taxon>
        <taxon>Spiralia</taxon>
        <taxon>Lophotrochozoa</taxon>
        <taxon>Platyhelminthes</taxon>
        <taxon>Cestoda</taxon>
        <taxon>Eucestoda</taxon>
        <taxon>Cyclophyllidea</taxon>
        <taxon>Mesocestoididae</taxon>
        <taxon>Mesocestoides</taxon>
    </lineage>
</organism>
<dbReference type="SUPFAM" id="SSF81901">
    <property type="entry name" value="HCP-like"/>
    <property type="match status" value="1"/>
</dbReference>
<keyword evidence="1" id="KW-0812">Transmembrane</keyword>
<protein>
    <submittedName>
        <fullName evidence="2">Sel1 repeat family protein</fullName>
    </submittedName>
</protein>
<keyword evidence="1" id="KW-1133">Transmembrane helix</keyword>
<evidence type="ECO:0000313" key="2">
    <source>
        <dbReference type="WBParaSite" id="MCU_007267-RA"/>
    </source>
</evidence>
<evidence type="ECO:0000256" key="1">
    <source>
        <dbReference type="SAM" id="Phobius"/>
    </source>
</evidence>
<reference evidence="2" key="1">
    <citation type="submission" date="2019-11" db="UniProtKB">
        <authorList>
            <consortium name="WormBaseParasite"/>
        </authorList>
    </citation>
    <scope>IDENTIFICATION</scope>
</reference>
<dbReference type="Gene3D" id="1.25.40.10">
    <property type="entry name" value="Tetratricopeptide repeat domain"/>
    <property type="match status" value="1"/>
</dbReference>
<name>A0A5K3FDF8_MESCO</name>
<dbReference type="WBParaSite" id="MCU_007267-RA">
    <property type="protein sequence ID" value="MCU_007267-RA"/>
    <property type="gene ID" value="MCU_007267"/>
</dbReference>
<proteinExistence type="predicted"/>
<feature type="transmembrane region" description="Helical" evidence="1">
    <location>
        <begin position="33"/>
        <end position="55"/>
    </location>
</feature>
<dbReference type="AlphaFoldDB" id="A0A5K3FDF8"/>